<evidence type="ECO:0000256" key="5">
    <source>
        <dbReference type="SAM" id="Phobius"/>
    </source>
</evidence>
<dbReference type="Pfam" id="PF04191">
    <property type="entry name" value="PEMT"/>
    <property type="match status" value="1"/>
</dbReference>
<evidence type="ECO:0008006" key="7">
    <source>
        <dbReference type="Google" id="ProtNLM"/>
    </source>
</evidence>
<comment type="subcellular location">
    <subcellularLocation>
        <location evidence="1">Endomembrane system</location>
        <topology evidence="1">Multi-pass membrane protein</topology>
    </subcellularLocation>
</comment>
<dbReference type="PANTHER" id="PTHR12714">
    <property type="entry name" value="PROTEIN-S ISOPRENYLCYSTEINE O-METHYLTRANSFERASE"/>
    <property type="match status" value="1"/>
</dbReference>
<organism evidence="6">
    <name type="scientific">bioreactor metagenome</name>
    <dbReference type="NCBI Taxonomy" id="1076179"/>
    <lineage>
        <taxon>unclassified sequences</taxon>
        <taxon>metagenomes</taxon>
        <taxon>ecological metagenomes</taxon>
    </lineage>
</organism>
<dbReference type="InterPro" id="IPR007318">
    <property type="entry name" value="Phopholipid_MeTrfase"/>
</dbReference>
<gene>
    <name evidence="6" type="ORF">SDC9_120677</name>
</gene>
<evidence type="ECO:0000256" key="3">
    <source>
        <dbReference type="ARBA" id="ARBA00022989"/>
    </source>
</evidence>
<dbReference type="PANTHER" id="PTHR12714:SF9">
    <property type="entry name" value="PROTEIN-S-ISOPRENYLCYSTEINE O-METHYLTRANSFERASE"/>
    <property type="match status" value="1"/>
</dbReference>
<dbReference type="GO" id="GO:0016740">
    <property type="term" value="F:transferase activity"/>
    <property type="evidence" value="ECO:0007669"/>
    <property type="project" value="UniProtKB-ARBA"/>
</dbReference>
<evidence type="ECO:0000256" key="1">
    <source>
        <dbReference type="ARBA" id="ARBA00004127"/>
    </source>
</evidence>
<evidence type="ECO:0000313" key="6">
    <source>
        <dbReference type="EMBL" id="MPM73695.1"/>
    </source>
</evidence>
<keyword evidence="3 5" id="KW-1133">Transmembrane helix</keyword>
<reference evidence="6" key="1">
    <citation type="submission" date="2019-08" db="EMBL/GenBank/DDBJ databases">
        <authorList>
            <person name="Kucharzyk K."/>
            <person name="Murdoch R.W."/>
            <person name="Higgins S."/>
            <person name="Loffler F."/>
        </authorList>
    </citation>
    <scope>NUCLEOTIDE SEQUENCE</scope>
</reference>
<evidence type="ECO:0000256" key="4">
    <source>
        <dbReference type="ARBA" id="ARBA00023136"/>
    </source>
</evidence>
<protein>
    <recommendedName>
        <fullName evidence="7">Isoprenylcysteine carboxylmethyltransferase family protein</fullName>
    </recommendedName>
</protein>
<dbReference type="Gene3D" id="1.20.120.1630">
    <property type="match status" value="1"/>
</dbReference>
<name>A0A645C9U6_9ZZZZ</name>
<keyword evidence="4 5" id="KW-0472">Membrane</keyword>
<keyword evidence="2 5" id="KW-0812">Transmembrane</keyword>
<dbReference type="AlphaFoldDB" id="A0A645C9U6"/>
<sequence>MATPLDTRIKPPIWTAALGLTQWLLAGRPSLRKRPGRVRFLAAGIAGTVTAAVGITALAQFNRHETTFDPETPELASALVTDGIYGYTRNPMYLALTGALVTHAVWLGSLRAIPPVAALAVVLTAFQIRPEERALEQIFGDEYRDYMNQVPRWLGWPSEGKTPPGV</sequence>
<feature type="transmembrane region" description="Helical" evidence="5">
    <location>
        <begin position="104"/>
        <end position="126"/>
    </location>
</feature>
<dbReference type="EMBL" id="VSSQ01025512">
    <property type="protein sequence ID" value="MPM73695.1"/>
    <property type="molecule type" value="Genomic_DNA"/>
</dbReference>
<proteinExistence type="predicted"/>
<evidence type="ECO:0000256" key="2">
    <source>
        <dbReference type="ARBA" id="ARBA00022692"/>
    </source>
</evidence>
<comment type="caution">
    <text evidence="6">The sequence shown here is derived from an EMBL/GenBank/DDBJ whole genome shotgun (WGS) entry which is preliminary data.</text>
</comment>
<dbReference type="GO" id="GO:0012505">
    <property type="term" value="C:endomembrane system"/>
    <property type="evidence" value="ECO:0007669"/>
    <property type="project" value="UniProtKB-SubCell"/>
</dbReference>
<accession>A0A645C9U6</accession>
<feature type="transmembrane region" description="Helical" evidence="5">
    <location>
        <begin position="40"/>
        <end position="61"/>
    </location>
</feature>